<reference evidence="3" key="1">
    <citation type="submission" date="2010-08" db="EMBL/GenBank/DDBJ databases">
        <authorList>
            <consortium name="Caenorhabditis japonica Sequencing Consortium"/>
            <person name="Wilson R.K."/>
        </authorList>
    </citation>
    <scope>NUCLEOTIDE SEQUENCE [LARGE SCALE GENOMIC DNA]</scope>
    <source>
        <strain evidence="3">DF5081</strain>
    </source>
</reference>
<dbReference type="GO" id="GO:0017056">
    <property type="term" value="F:structural constituent of nuclear pore"/>
    <property type="evidence" value="ECO:0007669"/>
    <property type="project" value="TreeGrafter"/>
</dbReference>
<dbReference type="GO" id="GO:0006406">
    <property type="term" value="P:mRNA export from nucleus"/>
    <property type="evidence" value="ECO:0007669"/>
    <property type="project" value="TreeGrafter"/>
</dbReference>
<feature type="coiled-coil region" evidence="1">
    <location>
        <begin position="29"/>
        <end position="56"/>
    </location>
</feature>
<keyword evidence="1" id="KW-0175">Coiled coil</keyword>
<dbReference type="GO" id="GO:1901673">
    <property type="term" value="P:regulation of mitotic spindle assembly"/>
    <property type="evidence" value="ECO:0007669"/>
    <property type="project" value="TreeGrafter"/>
</dbReference>
<protein>
    <submittedName>
        <fullName evidence="2">Uncharacterized protein</fullName>
    </submittedName>
</protein>
<sequence>MQEVTDRDNKVSSLRLELSNKDIEGANERLQYESQINFLNAQIESLNEKSELLQTNNCDLLKRIEYAELSKVTDITNLEEEIRCQQDLQRILKSSLEETKNAADHFKDQLEAQEAVLAEVRTLLQEHQEEMDQERTKHAKSLSQLEEELARTRSELDQVNVMMKSMSEVKLNVSEEELSGLAPAAAETVKFLKAANH</sequence>
<dbReference type="PANTHER" id="PTHR18898:SF2">
    <property type="entry name" value="NUCLEOPROTEIN TPR"/>
    <property type="match status" value="1"/>
</dbReference>
<accession>A0A8R1EFG8</accession>
<name>A0A8R1EFG8_CAEJA</name>
<feature type="coiled-coil region" evidence="1">
    <location>
        <begin position="96"/>
        <end position="162"/>
    </location>
</feature>
<dbReference type="PANTHER" id="PTHR18898">
    <property type="entry name" value="NUCLEOPROTEIN TPR-RELATED"/>
    <property type="match status" value="1"/>
</dbReference>
<evidence type="ECO:0000313" key="2">
    <source>
        <dbReference type="EnsemblMetazoa" id="CJA35237.1"/>
    </source>
</evidence>
<reference evidence="2" key="2">
    <citation type="submission" date="2022-06" db="UniProtKB">
        <authorList>
            <consortium name="EnsemblMetazoa"/>
        </authorList>
    </citation>
    <scope>IDENTIFICATION</scope>
    <source>
        <strain evidence="2">DF5081</strain>
    </source>
</reference>
<dbReference type="GO" id="GO:0005643">
    <property type="term" value="C:nuclear pore"/>
    <property type="evidence" value="ECO:0007669"/>
    <property type="project" value="TreeGrafter"/>
</dbReference>
<dbReference type="AlphaFoldDB" id="A0A8R1EFG8"/>
<dbReference type="Proteomes" id="UP000005237">
    <property type="component" value="Unassembled WGS sequence"/>
</dbReference>
<keyword evidence="3" id="KW-1185">Reference proteome</keyword>
<organism evidence="2 3">
    <name type="scientific">Caenorhabditis japonica</name>
    <dbReference type="NCBI Taxonomy" id="281687"/>
    <lineage>
        <taxon>Eukaryota</taxon>
        <taxon>Metazoa</taxon>
        <taxon>Ecdysozoa</taxon>
        <taxon>Nematoda</taxon>
        <taxon>Chromadorea</taxon>
        <taxon>Rhabditida</taxon>
        <taxon>Rhabditina</taxon>
        <taxon>Rhabditomorpha</taxon>
        <taxon>Rhabditoidea</taxon>
        <taxon>Rhabditidae</taxon>
        <taxon>Peloderinae</taxon>
        <taxon>Caenorhabditis</taxon>
    </lineage>
</organism>
<evidence type="ECO:0000256" key="1">
    <source>
        <dbReference type="SAM" id="Coils"/>
    </source>
</evidence>
<proteinExistence type="predicted"/>
<dbReference type="EnsemblMetazoa" id="CJA35237.1">
    <property type="protein sequence ID" value="CJA35237.1"/>
    <property type="gene ID" value="WBGene00211084"/>
</dbReference>
<evidence type="ECO:0000313" key="3">
    <source>
        <dbReference type="Proteomes" id="UP000005237"/>
    </source>
</evidence>